<dbReference type="Pfam" id="PF00012">
    <property type="entry name" value="HSP70"/>
    <property type="match status" value="2"/>
</dbReference>
<evidence type="ECO:0000256" key="3">
    <source>
        <dbReference type="ARBA" id="ARBA00014415"/>
    </source>
</evidence>
<dbReference type="EMBL" id="VIRB01000068">
    <property type="protein sequence ID" value="NDO69290.1"/>
    <property type="molecule type" value="Genomic_DNA"/>
</dbReference>
<dbReference type="AlphaFoldDB" id="A0A9X5C7W0"/>
<dbReference type="Gene3D" id="2.60.34.10">
    <property type="entry name" value="Substrate Binding Domain Of DNAk, Chain A, domain 1"/>
    <property type="match status" value="1"/>
</dbReference>
<comment type="function">
    <text evidence="1">Acts as a chaperone.</text>
</comment>
<dbReference type="GO" id="GO:0140662">
    <property type="term" value="F:ATP-dependent protein folding chaperone"/>
    <property type="evidence" value="ECO:0007669"/>
    <property type="project" value="InterPro"/>
</dbReference>
<evidence type="ECO:0000256" key="12">
    <source>
        <dbReference type="ARBA" id="ARBA00033103"/>
    </source>
</evidence>
<keyword evidence="6 13" id="KW-0547">Nucleotide-binding</keyword>
<proteinExistence type="inferred from homology"/>
<evidence type="ECO:0000256" key="8">
    <source>
        <dbReference type="ARBA" id="ARBA00023016"/>
    </source>
</evidence>
<keyword evidence="7 13" id="KW-0067">ATP-binding</keyword>
<sequence>MAKVYGIDLGTTYSVIATLNENGMPEVIENYEEDSRTLASAVYFQESGDPVVGEAAKAQAEIEPERVVQFVKREIGKPDATIRNFDGVACDPIMISSLILKRMKEYAEEQGNDEVKDVVITCPAYFGNEERTATKQAGKIAGLNVLDIVNEPTAAALNYCCREFGENRKIMVYDLGGGTFDITLFDFSVDDDGKATIDVIDSGGNDRLGGIDWDARLYDYIAELYCDENGLALEDITPELRAVIQRQVEGTKKLLSKKANHSINISYDGDVTRIEISADAFKERTQDLVEMTMDFVRQILENNSLTAADIDVVLLVGGSTKMPMIREAVETVFAGKVRMEDPDLAVAKGAALKAALECVERVLEKNQDQSGEEEDEESGGYGSDDEMPDFTQEEAEQLRKIIPQKVSTVSDKLSRSFGPAVWVDEEHFMIDNLLFVGDESPAEATETYGTVVDNQVAIDLKIYENVGKDRINDKHVMPSIDENGNEQYTDPALKVKKLGEVKLELPTGTPKGSPIKVFFRCSAIGLEVKATNPDTNETVETVITSENTKTQEEMNEAIRHVASLKTSSDF</sequence>
<organism evidence="15 16">
    <name type="scientific">Schaedlerella arabinosiphila</name>
    <dbReference type="NCBI Taxonomy" id="2044587"/>
    <lineage>
        <taxon>Bacteria</taxon>
        <taxon>Bacillati</taxon>
        <taxon>Bacillota</taxon>
        <taxon>Clostridia</taxon>
        <taxon>Lachnospirales</taxon>
        <taxon>Lachnospiraceae</taxon>
        <taxon>Schaedlerella</taxon>
    </lineage>
</organism>
<dbReference type="OrthoDB" id="9766019at2"/>
<dbReference type="PROSITE" id="PS00329">
    <property type="entry name" value="HSP70_2"/>
    <property type="match status" value="1"/>
</dbReference>
<dbReference type="Proteomes" id="UP000474104">
    <property type="component" value="Unassembled WGS sequence"/>
</dbReference>
<dbReference type="RefSeq" id="WP_004074137.1">
    <property type="nucleotide sequence ID" value="NZ_VIRB01000068.1"/>
</dbReference>
<dbReference type="PRINTS" id="PR00301">
    <property type="entry name" value="HEATSHOCK70"/>
</dbReference>
<evidence type="ECO:0000256" key="10">
    <source>
        <dbReference type="ARBA" id="ARBA00030019"/>
    </source>
</evidence>
<evidence type="ECO:0000256" key="4">
    <source>
        <dbReference type="ARBA" id="ARBA00017249"/>
    </source>
</evidence>
<feature type="compositionally biased region" description="Acidic residues" evidence="14">
    <location>
        <begin position="370"/>
        <end position="388"/>
    </location>
</feature>
<dbReference type="GO" id="GO:0005524">
    <property type="term" value="F:ATP binding"/>
    <property type="evidence" value="ECO:0007669"/>
    <property type="project" value="UniProtKB-KW"/>
</dbReference>
<comment type="caution">
    <text evidence="15">The sequence shown here is derived from an EMBL/GenBank/DDBJ whole genome shotgun (WGS) entry which is preliminary data.</text>
</comment>
<dbReference type="SUPFAM" id="SSF100920">
    <property type="entry name" value="Heat shock protein 70kD (HSP70), peptide-binding domain"/>
    <property type="match status" value="1"/>
</dbReference>
<dbReference type="Gene3D" id="3.90.640.10">
    <property type="entry name" value="Actin, Chain A, domain 4"/>
    <property type="match status" value="1"/>
</dbReference>
<dbReference type="PROSITE" id="PS00297">
    <property type="entry name" value="HSP70_1"/>
    <property type="match status" value="1"/>
</dbReference>
<keyword evidence="8" id="KW-0346">Stress response</keyword>
<evidence type="ECO:0000256" key="1">
    <source>
        <dbReference type="ARBA" id="ARBA00002290"/>
    </source>
</evidence>
<dbReference type="InterPro" id="IPR018181">
    <property type="entry name" value="Heat_shock_70_CS"/>
</dbReference>
<evidence type="ECO:0000256" key="11">
    <source>
        <dbReference type="ARBA" id="ARBA00030945"/>
    </source>
</evidence>
<name>A0A9X5C7W0_9FIRM</name>
<evidence type="ECO:0000256" key="5">
    <source>
        <dbReference type="ARBA" id="ARBA00022553"/>
    </source>
</evidence>
<dbReference type="CDD" id="cd24029">
    <property type="entry name" value="ASKHA_NBD_HSP70_DnaK_HscA_HscC"/>
    <property type="match status" value="1"/>
</dbReference>
<dbReference type="Gene3D" id="3.30.420.40">
    <property type="match status" value="2"/>
</dbReference>
<evidence type="ECO:0000256" key="7">
    <source>
        <dbReference type="ARBA" id="ARBA00022840"/>
    </source>
</evidence>
<dbReference type="SUPFAM" id="SSF53067">
    <property type="entry name" value="Actin-like ATPase domain"/>
    <property type="match status" value="2"/>
</dbReference>
<dbReference type="PROSITE" id="PS01036">
    <property type="entry name" value="HSP70_3"/>
    <property type="match status" value="1"/>
</dbReference>
<dbReference type="FunFam" id="3.30.420.40:FF:000071">
    <property type="entry name" value="Molecular chaperone DnaK"/>
    <property type="match status" value="1"/>
</dbReference>
<dbReference type="InterPro" id="IPR029047">
    <property type="entry name" value="HSP70_peptide-bd_sf"/>
</dbReference>
<feature type="region of interest" description="Disordered" evidence="14">
    <location>
        <begin position="364"/>
        <end position="388"/>
    </location>
</feature>
<evidence type="ECO:0000256" key="14">
    <source>
        <dbReference type="SAM" id="MobiDB-lite"/>
    </source>
</evidence>
<keyword evidence="9" id="KW-0143">Chaperone</keyword>
<reference evidence="15 16" key="1">
    <citation type="submission" date="2019-07" db="EMBL/GenBank/DDBJ databases">
        <title>Draft genome sequences of 15 bacterial species constituting the stable defined intestinal microbiota of the GM15 gnotobiotic mouse model.</title>
        <authorList>
            <person name="Elie C."/>
            <person name="Mathieu A."/>
            <person name="Saliou A."/>
            <person name="Darnaud M."/>
            <person name="Leulier F."/>
            <person name="Tamellini A."/>
        </authorList>
    </citation>
    <scope>NUCLEOTIDE SEQUENCE [LARGE SCALE GENOMIC DNA]</scope>
    <source>
        <strain evidence="16">ASF 502</strain>
    </source>
</reference>
<keyword evidence="5" id="KW-0597">Phosphoprotein</keyword>
<accession>A0A9X5C7W0</accession>
<evidence type="ECO:0000256" key="6">
    <source>
        <dbReference type="ARBA" id="ARBA00022741"/>
    </source>
</evidence>
<evidence type="ECO:0000256" key="9">
    <source>
        <dbReference type="ARBA" id="ARBA00023186"/>
    </source>
</evidence>
<dbReference type="InterPro" id="IPR013126">
    <property type="entry name" value="Hsp_70_fam"/>
</dbReference>
<gene>
    <name evidence="15" type="ORF">FMM80_11610</name>
</gene>
<evidence type="ECO:0000256" key="2">
    <source>
        <dbReference type="ARBA" id="ARBA00007381"/>
    </source>
</evidence>
<dbReference type="PANTHER" id="PTHR19375">
    <property type="entry name" value="HEAT SHOCK PROTEIN 70KDA"/>
    <property type="match status" value="1"/>
</dbReference>
<evidence type="ECO:0000256" key="13">
    <source>
        <dbReference type="RuleBase" id="RU003322"/>
    </source>
</evidence>
<protein>
    <recommendedName>
        <fullName evidence="3">Chaperone protein DnaK</fullName>
    </recommendedName>
    <alternativeName>
        <fullName evidence="4">Chaperone protein dnaK</fullName>
    </alternativeName>
    <alternativeName>
        <fullName evidence="12">HSP70</fullName>
    </alternativeName>
    <alternativeName>
        <fullName evidence="11">Heat shock 70 kDa protein</fullName>
    </alternativeName>
    <alternativeName>
        <fullName evidence="10">Heat shock protein 70</fullName>
    </alternativeName>
</protein>
<dbReference type="InterPro" id="IPR043129">
    <property type="entry name" value="ATPase_NBD"/>
</dbReference>
<evidence type="ECO:0000313" key="15">
    <source>
        <dbReference type="EMBL" id="NDO69290.1"/>
    </source>
</evidence>
<evidence type="ECO:0000313" key="16">
    <source>
        <dbReference type="Proteomes" id="UP000474104"/>
    </source>
</evidence>
<comment type="similarity">
    <text evidence="2 13">Belongs to the heat shock protein 70 family.</text>
</comment>